<feature type="transmembrane region" description="Helical" evidence="1">
    <location>
        <begin position="252"/>
        <end position="270"/>
    </location>
</feature>
<feature type="domain" description="CAAX prenyl protease 2/Lysostaphin resistance protein A-like" evidence="2">
    <location>
        <begin position="144"/>
        <end position="264"/>
    </location>
</feature>
<reference evidence="3 4" key="1">
    <citation type="submission" date="2019-07" db="EMBL/GenBank/DDBJ databases">
        <title>Whole genome shotgun sequence of Brevifollis gellanilyticus NBRC 108608.</title>
        <authorList>
            <person name="Hosoyama A."/>
            <person name="Uohara A."/>
            <person name="Ohji S."/>
            <person name="Ichikawa N."/>
        </authorList>
    </citation>
    <scope>NUCLEOTIDE SEQUENCE [LARGE SCALE GENOMIC DNA]</scope>
    <source>
        <strain evidence="3 4">NBRC 108608</strain>
    </source>
</reference>
<feature type="transmembrane region" description="Helical" evidence="1">
    <location>
        <begin position="226"/>
        <end position="245"/>
    </location>
</feature>
<gene>
    <name evidence="3" type="ORF">BGE01nite_01330</name>
</gene>
<evidence type="ECO:0000256" key="1">
    <source>
        <dbReference type="SAM" id="Phobius"/>
    </source>
</evidence>
<feature type="transmembrane region" description="Helical" evidence="1">
    <location>
        <begin position="179"/>
        <end position="195"/>
    </location>
</feature>
<proteinExistence type="predicted"/>
<dbReference type="OrthoDB" id="185246at2"/>
<dbReference type="InterPro" id="IPR003675">
    <property type="entry name" value="Rce1/LyrA-like_dom"/>
</dbReference>
<dbReference type="AlphaFoldDB" id="A0A512M279"/>
<dbReference type="GO" id="GO:0004175">
    <property type="term" value="F:endopeptidase activity"/>
    <property type="evidence" value="ECO:0007669"/>
    <property type="project" value="UniProtKB-ARBA"/>
</dbReference>
<comment type="caution">
    <text evidence="3">The sequence shown here is derived from an EMBL/GenBank/DDBJ whole genome shotgun (WGS) entry which is preliminary data.</text>
</comment>
<sequence>MQADKPRPTSALPKLLLYLLVVMVGGALLAPLVFDLGRDGVAWIKGSSFAETGVAKWLTTTVERAHFTRFFNRAVLICALVFIWPFLKSMKLDRSLLPAWKPYGSGLGQAVIGFGMAAGLLLIMGSIFFRLGAYQFRTEPGWWKLGEPITAALGASIVEEFFFRALLMGLLLRTMTTKTAIFWGTFVFAIVHFLKPPEGWKIPDDQVTWDSGFVVLGQIARGFGDINFLLAEFATLFAVGLVLTLARMQTGALWAGIGLHAGWVFGLKWFTGLMSYQKGWLPWIGPNLKIGLAPLVTVLITGALVLWLLHGIASAAKTKGLEKKR</sequence>
<feature type="transmembrane region" description="Helical" evidence="1">
    <location>
        <begin position="70"/>
        <end position="87"/>
    </location>
</feature>
<keyword evidence="1" id="KW-0472">Membrane</keyword>
<keyword evidence="1" id="KW-1133">Transmembrane helix</keyword>
<protein>
    <recommendedName>
        <fullName evidence="2">CAAX prenyl protease 2/Lysostaphin resistance protein A-like domain-containing protein</fullName>
    </recommendedName>
</protein>
<dbReference type="RefSeq" id="WP_146848324.1">
    <property type="nucleotide sequence ID" value="NZ_BKAG01000001.1"/>
</dbReference>
<keyword evidence="1" id="KW-0812">Transmembrane</keyword>
<feature type="transmembrane region" description="Helical" evidence="1">
    <location>
        <begin position="107"/>
        <end position="129"/>
    </location>
</feature>
<dbReference type="EMBL" id="BKAG01000001">
    <property type="protein sequence ID" value="GEP40842.1"/>
    <property type="molecule type" value="Genomic_DNA"/>
</dbReference>
<organism evidence="3 4">
    <name type="scientific">Brevifollis gellanilyticus</name>
    <dbReference type="NCBI Taxonomy" id="748831"/>
    <lineage>
        <taxon>Bacteria</taxon>
        <taxon>Pseudomonadati</taxon>
        <taxon>Verrucomicrobiota</taxon>
        <taxon>Verrucomicrobiia</taxon>
        <taxon>Verrucomicrobiales</taxon>
        <taxon>Verrucomicrobiaceae</taxon>
    </lineage>
</organism>
<dbReference type="GO" id="GO:0080120">
    <property type="term" value="P:CAAX-box protein maturation"/>
    <property type="evidence" value="ECO:0007669"/>
    <property type="project" value="UniProtKB-ARBA"/>
</dbReference>
<feature type="transmembrane region" description="Helical" evidence="1">
    <location>
        <begin position="15"/>
        <end position="34"/>
    </location>
</feature>
<dbReference type="PANTHER" id="PTHR39430:SF1">
    <property type="entry name" value="PROTEASE"/>
    <property type="match status" value="1"/>
</dbReference>
<evidence type="ECO:0000313" key="3">
    <source>
        <dbReference type="EMBL" id="GEP40842.1"/>
    </source>
</evidence>
<name>A0A512M279_9BACT</name>
<keyword evidence="4" id="KW-1185">Reference proteome</keyword>
<dbReference type="PANTHER" id="PTHR39430">
    <property type="entry name" value="MEMBRANE-ASSOCIATED PROTEASE-RELATED"/>
    <property type="match status" value="1"/>
</dbReference>
<dbReference type="Pfam" id="PF02517">
    <property type="entry name" value="Rce1-like"/>
    <property type="match status" value="1"/>
</dbReference>
<feature type="transmembrane region" description="Helical" evidence="1">
    <location>
        <begin position="290"/>
        <end position="316"/>
    </location>
</feature>
<evidence type="ECO:0000313" key="4">
    <source>
        <dbReference type="Proteomes" id="UP000321577"/>
    </source>
</evidence>
<accession>A0A512M279</accession>
<evidence type="ECO:0000259" key="2">
    <source>
        <dbReference type="Pfam" id="PF02517"/>
    </source>
</evidence>
<dbReference type="Proteomes" id="UP000321577">
    <property type="component" value="Unassembled WGS sequence"/>
</dbReference>